<evidence type="ECO:0000313" key="5">
    <source>
        <dbReference type="EMBL" id="AIX44468.1"/>
    </source>
</evidence>
<evidence type="ECO:0000313" key="7">
    <source>
        <dbReference type="Proteomes" id="UP000185330"/>
    </source>
</evidence>
<dbReference type="Proteomes" id="UP000185333">
    <property type="component" value="Segment"/>
</dbReference>
<gene>
    <name evidence="5" type="ORF">Syn7803C28_48</name>
    <name evidence="6" type="ORF">Syn7803C36_49</name>
    <name evidence="1" type="ORF">Syn7803C66_48</name>
    <name evidence="2" type="ORF">Syn7803C67_48</name>
    <name evidence="3" type="ORF">Syn9311C1_48</name>
    <name evidence="4" type="ORF">Syn9311C4_48</name>
</gene>
<dbReference type="Gene3D" id="2.60.120.620">
    <property type="entry name" value="q2cbj1_9rhob like domain"/>
    <property type="match status" value="1"/>
</dbReference>
<accession>A0A0E3G6H2</accession>
<evidence type="ECO:0000313" key="9">
    <source>
        <dbReference type="Proteomes" id="UP000185332"/>
    </source>
</evidence>
<dbReference type="Proteomes" id="UP000185330">
    <property type="component" value="Segment"/>
</dbReference>
<dbReference type="EMBL" id="KJ019041">
    <property type="protein sequence ID" value="AIX17485.1"/>
    <property type="molecule type" value="Genomic_DNA"/>
</dbReference>
<dbReference type="Proteomes" id="UP000185339">
    <property type="component" value="Segment"/>
</dbReference>
<evidence type="ECO:0000313" key="6">
    <source>
        <dbReference type="EMBL" id="AIX46104.1"/>
    </source>
</evidence>
<dbReference type="EMBL" id="KJ019161">
    <property type="protein sequence ID" value="AIX46104.1"/>
    <property type="molecule type" value="Genomic_DNA"/>
</dbReference>
<dbReference type="InterPro" id="IPR012668">
    <property type="entry name" value="CHP02466"/>
</dbReference>
<evidence type="ECO:0000313" key="8">
    <source>
        <dbReference type="Proteomes" id="UP000185331"/>
    </source>
</evidence>
<organism evidence="6 9">
    <name type="scientific">Synechococcus phage ACG-2014b</name>
    <dbReference type="NCBI Taxonomy" id="1493508"/>
    <lineage>
        <taxon>Viruses</taxon>
        <taxon>Duplodnaviria</taxon>
        <taxon>Heunggongvirae</taxon>
        <taxon>Uroviricota</taxon>
        <taxon>Caudoviricetes</taxon>
        <taxon>Pantevenvirales</taxon>
        <taxon>Kyanoviridae</taxon>
        <taxon>Nereusvirus</taxon>
        <taxon>Nereusvirus tusconc4</taxon>
    </lineage>
</organism>
<proteinExistence type="predicted"/>
<dbReference type="EMBL" id="KJ019042">
    <property type="protein sequence ID" value="AIX17700.1"/>
    <property type="molecule type" value="Genomic_DNA"/>
</dbReference>
<evidence type="ECO:0000313" key="1">
    <source>
        <dbReference type="EMBL" id="AIX17485.1"/>
    </source>
</evidence>
<reference evidence="7 8" key="1">
    <citation type="submission" date="2013-12" db="EMBL/GenBank/DDBJ databases">
        <title>Ecological redundancy of diverse viral populations within a natural community.</title>
        <authorList>
            <person name="Gregory A.C."/>
            <person name="LaButti K."/>
            <person name="Copeland A."/>
            <person name="Woyke T."/>
            <person name="Sullivan M.B."/>
        </authorList>
    </citation>
    <scope>NUCLEOTIDE SEQUENCE [LARGE SCALE GENOMIC DNA]</scope>
    <source>
        <strain evidence="5">Syn7803C28</strain>
        <strain evidence="6">Syn7803C36</strain>
        <strain evidence="1">Syn7803C66</strain>
        <strain evidence="2">Syn7803C67</strain>
        <strain evidence="3">Syn9311C1</strain>
        <strain evidence="4">Syn9311C4</strain>
    </source>
</reference>
<dbReference type="EMBL" id="KJ019154">
    <property type="protein sequence ID" value="AIX44468.1"/>
    <property type="molecule type" value="Genomic_DNA"/>
</dbReference>
<dbReference type="EMBL" id="KJ019133">
    <property type="protein sequence ID" value="AIX39131.1"/>
    <property type="molecule type" value="Genomic_DNA"/>
</dbReference>
<dbReference type="Proteomes" id="UP000185332">
    <property type="component" value="Segment"/>
</dbReference>
<dbReference type="EMBL" id="KJ019132">
    <property type="protein sequence ID" value="AIX38916.1"/>
    <property type="molecule type" value="Genomic_DNA"/>
</dbReference>
<evidence type="ECO:0000313" key="2">
    <source>
        <dbReference type="EMBL" id="AIX17700.1"/>
    </source>
</evidence>
<dbReference type="Pfam" id="PF13759">
    <property type="entry name" value="2OG-FeII_Oxy_5"/>
    <property type="match status" value="1"/>
</dbReference>
<dbReference type="Proteomes" id="UP000185331">
    <property type="component" value="Segment"/>
</dbReference>
<evidence type="ECO:0000313" key="4">
    <source>
        <dbReference type="EMBL" id="AIX39131.1"/>
    </source>
</evidence>
<dbReference type="Proteomes" id="UP000185338">
    <property type="component" value="Segment"/>
</dbReference>
<name>A0A0E3G6H2_9CAUD</name>
<protein>
    <submittedName>
        <fullName evidence="6">Uncharacterized protein</fullName>
    </submittedName>
</protein>
<keyword evidence="7" id="KW-1185">Reference proteome</keyword>
<sequence>MILWHGNFKLDDDTVLPLVDKLKSITSTRDKLNKLRSSYYLTNAQRPERILDSFYEEIIKGATIDLGVHHRSQYKIPYWMQVYTTDMKSHHGYHDHFDADTQLSWVHFVRPTKEKRFCFVDSNGNKTFPNQQNEGDFILFPSWAPHEVEVNTSDDERIIIAGNIMFSALDLIAPNSDVLLKTSRRHNVEEIKNGQTIHLWVTTDYEGL</sequence>
<evidence type="ECO:0000313" key="3">
    <source>
        <dbReference type="EMBL" id="AIX38916.1"/>
    </source>
</evidence>